<dbReference type="InterPro" id="IPR036852">
    <property type="entry name" value="Peptidase_S8/S53_dom_sf"/>
</dbReference>
<evidence type="ECO:0000256" key="5">
    <source>
        <dbReference type="ARBA" id="ARBA00022825"/>
    </source>
</evidence>
<evidence type="ECO:0000256" key="3">
    <source>
        <dbReference type="ARBA" id="ARBA00022729"/>
    </source>
</evidence>
<dbReference type="Proteomes" id="UP000006049">
    <property type="component" value="Chromosome"/>
</dbReference>
<protein>
    <submittedName>
        <fullName evidence="8">Subtilisin-like serine protease</fullName>
    </submittedName>
</protein>
<evidence type="ECO:0000256" key="1">
    <source>
        <dbReference type="ARBA" id="ARBA00011073"/>
    </source>
</evidence>
<dbReference type="InterPro" id="IPR015500">
    <property type="entry name" value="Peptidase_S8_subtilisin-rel"/>
</dbReference>
<evidence type="ECO:0000313" key="9">
    <source>
        <dbReference type="Proteomes" id="UP000006049"/>
    </source>
</evidence>
<dbReference type="SUPFAM" id="SSF52743">
    <property type="entry name" value="Subtilisin-like"/>
    <property type="match status" value="1"/>
</dbReference>
<dbReference type="PROSITE" id="PS51892">
    <property type="entry name" value="SUBTILASE"/>
    <property type="match status" value="1"/>
</dbReference>
<dbReference type="PANTHER" id="PTHR43806:SF11">
    <property type="entry name" value="CEREVISIN-RELATED"/>
    <property type="match status" value="1"/>
</dbReference>
<dbReference type="PANTHER" id="PTHR43806">
    <property type="entry name" value="PEPTIDASE S8"/>
    <property type="match status" value="1"/>
</dbReference>
<dbReference type="PRINTS" id="PR00723">
    <property type="entry name" value="SUBTILISIN"/>
</dbReference>
<comment type="similarity">
    <text evidence="1 6">Belongs to the peptidase S8 family.</text>
</comment>
<evidence type="ECO:0000313" key="8">
    <source>
        <dbReference type="EMBL" id="AFL82545.1"/>
    </source>
</evidence>
<sequence length="871" mass="95851">MKKLTIFLLTIFLITGATIYSQEKMTINQQIFTKVDLDWKLIDQKTGNLFNLSDELTIQFKSSPSQEKIKQLEKAYGMKLVRSNKLGFYDFRPVQKQNLIDIYRQLLKNPIVKDVFANTIGKYILIPNDTQYTAQWYLEQASDADIDISNAWDITTGNSSVVVAILDSGSDWTHQDLGFGTDSYQNIHLNTGEDSWTNPNNPATGNGVDDDGNGYIDDWKGWDFGNSNNDSRGPYFHGTHVAGIIGAKTNNGIGISGIAGGNNSPGAGLMIVGVGDYGPNSAAMDDAILYAMDNGAKIIQLSLTVAPSSAIDAALQAAYISGVFIVCSSGNGSSTSIGYPSSNSYVFSVGATTQTDIKAGFSNSGTDLDLAAPGVSILSTQIGNTYGYSDGTSFSSPIVSATVALMLSVDATLTNEEIEYTLKCTADKVGSYNYNWNPSKQGHSKELGYGRLNAYQAVLAVSTSDIYTRDTPTDNGVEPSSGIMWASPDIWVRNDDDGGLTNENPEYKTSSPNWVYIRINNKDCSKIDDASVKLYFSKASTGLSWPLHWNNYYEFVGSNSVLHGDYIGSTSIPMSIQEEVIVKIPWYPPNPADYINDVHHFCLLSRIESASDPIGTEGNSVNTNTINNNNISWKNVSVYDLNQFDSNAPWVFIRNVDKKNQSINLNLNLTENNTGVAFKDIGKFYIKADKKLERLLEKSKLEGIKRVDKQTYQIIYPEARIDNILAKAFETYSLKFYIIPNQELPEGKSITYDIIQTDARQNNVGGERYTIGNFKKKKSSNQNSVIDENNNEKNFYSIVPNPTSGEINILFDKTYSGISITVKSITGQDFGAKYLQKGNEVSLNINGPKGLYFVSVLTDEGFSKVSKVLKE</sequence>
<keyword evidence="5 6" id="KW-0720">Serine protease</keyword>
<dbReference type="InterPro" id="IPR023828">
    <property type="entry name" value="Peptidase_S8_Ser-AS"/>
</dbReference>
<dbReference type="InterPro" id="IPR050131">
    <property type="entry name" value="Peptidase_S8_subtilisin-like"/>
</dbReference>
<dbReference type="AlphaFoldDB" id="I3YZX7"/>
<feature type="domain" description="Peptidase S8/S53" evidence="7">
    <location>
        <begin position="159"/>
        <end position="449"/>
    </location>
</feature>
<keyword evidence="3" id="KW-0732">Signal</keyword>
<name>I3YZX7_AEQSU</name>
<evidence type="ECO:0000256" key="6">
    <source>
        <dbReference type="PROSITE-ProRule" id="PRU01240"/>
    </source>
</evidence>
<dbReference type="InterPro" id="IPR026444">
    <property type="entry name" value="Secre_tail"/>
</dbReference>
<dbReference type="Pfam" id="PF00082">
    <property type="entry name" value="Peptidase_S8"/>
    <property type="match status" value="1"/>
</dbReference>
<evidence type="ECO:0000256" key="4">
    <source>
        <dbReference type="ARBA" id="ARBA00022801"/>
    </source>
</evidence>
<evidence type="ECO:0000256" key="2">
    <source>
        <dbReference type="ARBA" id="ARBA00022670"/>
    </source>
</evidence>
<dbReference type="OrthoDB" id="1055762at2"/>
<dbReference type="KEGG" id="asl:Aeqsu_3110"/>
<keyword evidence="2 6" id="KW-0645">Protease</keyword>
<gene>
    <name evidence="8" type="ordered locus">Aeqsu_3110</name>
</gene>
<keyword evidence="9" id="KW-1185">Reference proteome</keyword>
<dbReference type="RefSeq" id="WP_014783794.1">
    <property type="nucleotide sequence ID" value="NC_018013.1"/>
</dbReference>
<dbReference type="GO" id="GO:0006508">
    <property type="term" value="P:proteolysis"/>
    <property type="evidence" value="ECO:0007669"/>
    <property type="project" value="UniProtKB-KW"/>
</dbReference>
<dbReference type="STRING" id="746697.Aeqsu_3110"/>
<dbReference type="HOGENOM" id="CLU_329474_0_0_10"/>
<dbReference type="PROSITE" id="PS00137">
    <property type="entry name" value="SUBTILASE_HIS"/>
    <property type="match status" value="1"/>
</dbReference>
<dbReference type="GO" id="GO:0004252">
    <property type="term" value="F:serine-type endopeptidase activity"/>
    <property type="evidence" value="ECO:0007669"/>
    <property type="project" value="UniProtKB-UniRule"/>
</dbReference>
<dbReference type="InterPro" id="IPR000209">
    <property type="entry name" value="Peptidase_S8/S53_dom"/>
</dbReference>
<feature type="active site" description="Charge relay system" evidence="6">
    <location>
        <position position="393"/>
    </location>
</feature>
<dbReference type="PROSITE" id="PS00138">
    <property type="entry name" value="SUBTILASE_SER"/>
    <property type="match status" value="1"/>
</dbReference>
<feature type="active site" description="Charge relay system" evidence="6">
    <location>
        <position position="167"/>
    </location>
</feature>
<dbReference type="eggNOG" id="COG1404">
    <property type="taxonomic scope" value="Bacteria"/>
</dbReference>
<proteinExistence type="inferred from homology"/>
<dbReference type="EMBL" id="CP003280">
    <property type="protein sequence ID" value="AFL82545.1"/>
    <property type="molecule type" value="Genomic_DNA"/>
</dbReference>
<accession>I3YZX7</accession>
<reference evidence="8 9" key="1">
    <citation type="submission" date="2012-06" db="EMBL/GenBank/DDBJ databases">
        <title>The complete genome of Aequorivita sublithincola DSM 14238.</title>
        <authorList>
            <consortium name="US DOE Joint Genome Institute (JGI-PGF)"/>
            <person name="Lucas S."/>
            <person name="Copeland A."/>
            <person name="Lapidus A."/>
            <person name="Goodwin L."/>
            <person name="Pitluck S."/>
            <person name="Peters L."/>
            <person name="Munk A.C.C."/>
            <person name="Kyrpides N."/>
            <person name="Mavromatis K."/>
            <person name="Pagani I."/>
            <person name="Ivanova N."/>
            <person name="Ovchinnikova G."/>
            <person name="Zeytun A."/>
            <person name="Detter J.C."/>
            <person name="Han C."/>
            <person name="Land M."/>
            <person name="Hauser L."/>
            <person name="Markowitz V."/>
            <person name="Cheng J.-F."/>
            <person name="Hugenholtz P."/>
            <person name="Woyke T."/>
            <person name="Wu D."/>
            <person name="Tindall B."/>
            <person name="Faehnrich R."/>
            <person name="Brambilla E."/>
            <person name="Klenk H.-P."/>
            <person name="Eisen J.A."/>
        </authorList>
    </citation>
    <scope>NUCLEOTIDE SEQUENCE [LARGE SCALE GENOMIC DNA]</scope>
    <source>
        <strain evidence="9">DSM 14238 / LMG 21431 / ACAM 643 / 9-3</strain>
    </source>
</reference>
<keyword evidence="4 6" id="KW-0378">Hydrolase</keyword>
<organism evidence="8 9">
    <name type="scientific">Aequorivita sublithincola (strain DSM 14238 / LMG 21431 / ACAM 643 / 9-3)</name>
    <dbReference type="NCBI Taxonomy" id="746697"/>
    <lineage>
        <taxon>Bacteria</taxon>
        <taxon>Pseudomonadati</taxon>
        <taxon>Bacteroidota</taxon>
        <taxon>Flavobacteriia</taxon>
        <taxon>Flavobacteriales</taxon>
        <taxon>Flavobacteriaceae</taxon>
        <taxon>Aequorivita</taxon>
    </lineage>
</organism>
<dbReference type="InterPro" id="IPR022398">
    <property type="entry name" value="Peptidase_S8_His-AS"/>
</dbReference>
<feature type="active site" description="Charge relay system" evidence="6">
    <location>
        <position position="237"/>
    </location>
</feature>
<dbReference type="Gene3D" id="3.40.50.200">
    <property type="entry name" value="Peptidase S8/S53 domain"/>
    <property type="match status" value="1"/>
</dbReference>
<dbReference type="PATRIC" id="fig|746697.3.peg.3164"/>
<dbReference type="NCBIfam" id="TIGR04183">
    <property type="entry name" value="Por_Secre_tail"/>
    <property type="match status" value="1"/>
</dbReference>
<evidence type="ECO:0000259" key="7">
    <source>
        <dbReference type="Pfam" id="PF00082"/>
    </source>
</evidence>